<name>A0A934S1F4_9BACT</name>
<evidence type="ECO:0000313" key="2">
    <source>
        <dbReference type="Proteomes" id="UP000603141"/>
    </source>
</evidence>
<dbReference type="EMBL" id="JAENIJ010000004">
    <property type="protein sequence ID" value="MBK1881470.1"/>
    <property type="molecule type" value="Genomic_DNA"/>
</dbReference>
<comment type="caution">
    <text evidence="1">The sequence shown here is derived from an EMBL/GenBank/DDBJ whole genome shotgun (WGS) entry which is preliminary data.</text>
</comment>
<protein>
    <submittedName>
        <fullName evidence="1">Uncharacterized protein</fullName>
    </submittedName>
</protein>
<accession>A0A934S1F4</accession>
<organism evidence="1 2">
    <name type="scientific">Luteolibacter pohnpeiensis</name>
    <dbReference type="NCBI Taxonomy" id="454153"/>
    <lineage>
        <taxon>Bacteria</taxon>
        <taxon>Pseudomonadati</taxon>
        <taxon>Verrucomicrobiota</taxon>
        <taxon>Verrucomicrobiia</taxon>
        <taxon>Verrucomicrobiales</taxon>
        <taxon>Verrucomicrobiaceae</taxon>
        <taxon>Luteolibacter</taxon>
    </lineage>
</organism>
<sequence>MPPINRSPLIRTGLLRDFTAALRQQMYFWGHDVMHPDGNLLVKRGMVKTASAGLKGTSCYAIDWQDGRIHLHGSCAGWHSMAGTSFLYIRPLARCFHWHGEQPVIPGEWTTDLLDSPDPESLYQSSLPFLEWWLDYERWISSQYPPSYREDCHRKLKSVPKTRPWLPPAAALQWLDLFLTAPCQLDRARRFSR</sequence>
<dbReference type="RefSeq" id="WP_200267709.1">
    <property type="nucleotide sequence ID" value="NZ_JAENIJ010000004.1"/>
</dbReference>
<reference evidence="1" key="1">
    <citation type="submission" date="2021-01" db="EMBL/GenBank/DDBJ databases">
        <title>Modified the classification status of verrucomicrobia.</title>
        <authorList>
            <person name="Feng X."/>
        </authorList>
    </citation>
    <scope>NUCLEOTIDE SEQUENCE</scope>
    <source>
        <strain evidence="1">KCTC 22041</strain>
    </source>
</reference>
<keyword evidence="2" id="KW-1185">Reference proteome</keyword>
<evidence type="ECO:0000313" key="1">
    <source>
        <dbReference type="EMBL" id="MBK1881470.1"/>
    </source>
</evidence>
<proteinExistence type="predicted"/>
<dbReference type="Proteomes" id="UP000603141">
    <property type="component" value="Unassembled WGS sequence"/>
</dbReference>
<gene>
    <name evidence="1" type="ORF">JIN85_03525</name>
</gene>
<dbReference type="AlphaFoldDB" id="A0A934S1F4"/>